<protein>
    <recommendedName>
        <fullName evidence="1">DDE-1 domain-containing protein</fullName>
    </recommendedName>
</protein>
<gene>
    <name evidence="2" type="ORF">PR048_001693</name>
</gene>
<reference evidence="2 3" key="1">
    <citation type="submission" date="2023-02" db="EMBL/GenBank/DDBJ databases">
        <title>LHISI_Scaffold_Assembly.</title>
        <authorList>
            <person name="Stuart O.P."/>
            <person name="Cleave R."/>
            <person name="Magrath M.J.L."/>
            <person name="Mikheyev A.S."/>
        </authorList>
    </citation>
    <scope>NUCLEOTIDE SEQUENCE [LARGE SCALE GENOMIC DNA]</scope>
    <source>
        <strain evidence="2">Daus_M_001</strain>
        <tissue evidence="2">Leg muscle</tissue>
    </source>
</reference>
<evidence type="ECO:0000313" key="2">
    <source>
        <dbReference type="EMBL" id="KAJ8896349.1"/>
    </source>
</evidence>
<dbReference type="Proteomes" id="UP001159363">
    <property type="component" value="Chromosome 1"/>
</dbReference>
<accession>A0ABQ9IJG1</accession>
<keyword evidence="3" id="KW-1185">Reference proteome</keyword>
<dbReference type="InterPro" id="IPR004875">
    <property type="entry name" value="DDE_SF_endonuclease_dom"/>
</dbReference>
<evidence type="ECO:0000259" key="1">
    <source>
        <dbReference type="Pfam" id="PF03184"/>
    </source>
</evidence>
<dbReference type="EMBL" id="JARBHB010000001">
    <property type="protein sequence ID" value="KAJ8896349.1"/>
    <property type="molecule type" value="Genomic_DNA"/>
</dbReference>
<dbReference type="Gene3D" id="1.10.10.60">
    <property type="entry name" value="Homeodomain-like"/>
    <property type="match status" value="1"/>
</dbReference>
<dbReference type="Pfam" id="PF03184">
    <property type="entry name" value="DDE_1"/>
    <property type="match status" value="1"/>
</dbReference>
<proteinExistence type="predicted"/>
<feature type="domain" description="DDE-1" evidence="1">
    <location>
        <begin position="159"/>
        <end position="214"/>
    </location>
</feature>
<comment type="caution">
    <text evidence="2">The sequence shown here is derived from an EMBL/GenBank/DDBJ whole genome shotgun (WGS) entry which is preliminary data.</text>
</comment>
<organism evidence="2 3">
    <name type="scientific">Dryococelus australis</name>
    <dbReference type="NCBI Taxonomy" id="614101"/>
    <lineage>
        <taxon>Eukaryota</taxon>
        <taxon>Metazoa</taxon>
        <taxon>Ecdysozoa</taxon>
        <taxon>Arthropoda</taxon>
        <taxon>Hexapoda</taxon>
        <taxon>Insecta</taxon>
        <taxon>Pterygota</taxon>
        <taxon>Neoptera</taxon>
        <taxon>Polyneoptera</taxon>
        <taxon>Phasmatodea</taxon>
        <taxon>Verophasmatodea</taxon>
        <taxon>Anareolatae</taxon>
        <taxon>Phasmatidae</taxon>
        <taxon>Eurycanthinae</taxon>
        <taxon>Dryococelus</taxon>
    </lineage>
</organism>
<sequence>MGKNQCSFTGDFKLKVVKYATKHSKKSAERHCDIDRKSVQTLSQQEEKVKCTPKDKQAFCGKQCKYPQLENELYAYIIIMHKEGFAVTTEIIHIEANSIARRMGISNRVHGELRLDTIGNANATLVWFDMPKTTTVERRAFPFALLERKTLPDETFSLGIIVRGHEKGWMTDELMVAWLSTVWNQCPGGMIRQRSLLVLDSFWGHLTDKVKSRSHSCRLNQDIAAP</sequence>
<name>A0ABQ9IJG1_9NEOP</name>
<evidence type="ECO:0000313" key="3">
    <source>
        <dbReference type="Proteomes" id="UP001159363"/>
    </source>
</evidence>